<dbReference type="InterPro" id="IPR001753">
    <property type="entry name" value="Enoyl-CoA_hydra/iso"/>
</dbReference>
<dbReference type="Gene3D" id="1.10.12.10">
    <property type="entry name" value="Lyase 2-enoyl-coa Hydratase, Chain A, domain 2"/>
    <property type="match status" value="1"/>
</dbReference>
<comment type="catalytic activity">
    <reaction evidence="6">
        <text>a 4-saturated-(3S)-3-hydroxyacyl-CoA = a (3E)-enoyl-CoA + H2O</text>
        <dbReference type="Rhea" id="RHEA:20724"/>
        <dbReference type="ChEBI" id="CHEBI:15377"/>
        <dbReference type="ChEBI" id="CHEBI:58521"/>
        <dbReference type="ChEBI" id="CHEBI:137480"/>
        <dbReference type="EC" id="4.2.1.17"/>
    </reaction>
</comment>
<dbReference type="GO" id="GO:0006635">
    <property type="term" value="P:fatty acid beta-oxidation"/>
    <property type="evidence" value="ECO:0007669"/>
    <property type="project" value="TreeGrafter"/>
</dbReference>
<dbReference type="Pfam" id="PF00378">
    <property type="entry name" value="ECH_1"/>
    <property type="match status" value="1"/>
</dbReference>
<name>A0A318RH01_WILLI</name>
<evidence type="ECO:0000313" key="9">
    <source>
        <dbReference type="Proteomes" id="UP000247591"/>
    </source>
</evidence>
<keyword evidence="3" id="KW-0276">Fatty acid metabolism</keyword>
<dbReference type="AlphaFoldDB" id="A0A318RH01"/>
<dbReference type="OrthoDB" id="9777711at2"/>
<evidence type="ECO:0000313" key="8">
    <source>
        <dbReference type="EMBL" id="PYE12352.1"/>
    </source>
</evidence>
<evidence type="ECO:0000256" key="2">
    <source>
        <dbReference type="ARBA" id="ARBA00005254"/>
    </source>
</evidence>
<accession>A0A318RH01</accession>
<sequence length="270" mass="28904">MNVELPEFETLSFAEAEPGIGVLRMNRPDRMNSQTVAMFGEYLQAARLLRDSGLRALIVTGTGSRAFCAGFDLDEISVITEMGVREFLKFQETATGGIQGIRHLPFPVIAAIHGPATGGGLALALAADIRLAAPTVKLSAAFVKVGLSIGELGTSVNLSRLVGPAMAAEIGYTGRIVTAEEAERIGLVNRIVPSETLLDEAFDMARLIAKNSPGGVRMSKRAIQRNAEIGSYEAALELENRGQALLTRTDDMPEALAAFKDKREPMFTGR</sequence>
<dbReference type="RefSeq" id="WP_110472568.1">
    <property type="nucleotide sequence ID" value="NZ_QJSP01000023.1"/>
</dbReference>
<dbReference type="SUPFAM" id="SSF52096">
    <property type="entry name" value="ClpP/crotonase"/>
    <property type="match status" value="1"/>
</dbReference>
<organism evidence="8 9">
    <name type="scientific">Williamsia limnetica</name>
    <dbReference type="NCBI Taxonomy" id="882452"/>
    <lineage>
        <taxon>Bacteria</taxon>
        <taxon>Bacillati</taxon>
        <taxon>Actinomycetota</taxon>
        <taxon>Actinomycetes</taxon>
        <taxon>Mycobacteriales</taxon>
        <taxon>Nocardiaceae</taxon>
        <taxon>Williamsia</taxon>
    </lineage>
</organism>
<comment type="function">
    <text evidence="1">Could possibly oxidize fatty acids using specific components.</text>
</comment>
<dbReference type="InterPro" id="IPR018376">
    <property type="entry name" value="Enoyl-CoA_hyd/isom_CS"/>
</dbReference>
<evidence type="ECO:0000256" key="3">
    <source>
        <dbReference type="ARBA" id="ARBA00022832"/>
    </source>
</evidence>
<evidence type="ECO:0000256" key="5">
    <source>
        <dbReference type="ARBA" id="ARBA00023709"/>
    </source>
</evidence>
<dbReference type="PANTHER" id="PTHR11941:SF130">
    <property type="entry name" value="ENOYL-COA HYDRATASE ECHA12-RELATED"/>
    <property type="match status" value="1"/>
</dbReference>
<keyword evidence="4" id="KW-0456">Lyase</keyword>
<evidence type="ECO:0000256" key="6">
    <source>
        <dbReference type="ARBA" id="ARBA00023717"/>
    </source>
</evidence>
<dbReference type="InterPro" id="IPR029045">
    <property type="entry name" value="ClpP/crotonase-like_dom_sf"/>
</dbReference>
<gene>
    <name evidence="8" type="ORF">DFR67_12377</name>
</gene>
<proteinExistence type="inferred from homology"/>
<keyword evidence="9" id="KW-1185">Reference proteome</keyword>
<dbReference type="EMBL" id="QJSP01000023">
    <property type="protein sequence ID" value="PYE12352.1"/>
    <property type="molecule type" value="Genomic_DNA"/>
</dbReference>
<comment type="similarity">
    <text evidence="2 7">Belongs to the enoyl-CoA hydratase/isomerase family.</text>
</comment>
<evidence type="ECO:0000256" key="7">
    <source>
        <dbReference type="RuleBase" id="RU003707"/>
    </source>
</evidence>
<dbReference type="CDD" id="cd06558">
    <property type="entry name" value="crotonase-like"/>
    <property type="match status" value="1"/>
</dbReference>
<protein>
    <submittedName>
        <fullName evidence="8">Enoyl-CoA hydratase/carnithine racemase</fullName>
    </submittedName>
</protein>
<comment type="caution">
    <text evidence="8">The sequence shown here is derived from an EMBL/GenBank/DDBJ whole genome shotgun (WGS) entry which is preliminary data.</text>
</comment>
<dbReference type="Gene3D" id="3.90.226.10">
    <property type="entry name" value="2-enoyl-CoA Hydratase, Chain A, domain 1"/>
    <property type="match status" value="1"/>
</dbReference>
<dbReference type="PANTHER" id="PTHR11941">
    <property type="entry name" value="ENOYL-COA HYDRATASE-RELATED"/>
    <property type="match status" value="1"/>
</dbReference>
<comment type="catalytic activity">
    <reaction evidence="5">
        <text>a (3S)-3-hydroxyacyl-CoA = a (2E)-enoyl-CoA + H2O</text>
        <dbReference type="Rhea" id="RHEA:16105"/>
        <dbReference type="ChEBI" id="CHEBI:15377"/>
        <dbReference type="ChEBI" id="CHEBI:57318"/>
        <dbReference type="ChEBI" id="CHEBI:58856"/>
        <dbReference type="EC" id="4.2.1.17"/>
    </reaction>
</comment>
<dbReference type="InterPro" id="IPR014748">
    <property type="entry name" value="Enoyl-CoA_hydra_C"/>
</dbReference>
<dbReference type="GO" id="GO:0004300">
    <property type="term" value="F:enoyl-CoA hydratase activity"/>
    <property type="evidence" value="ECO:0007669"/>
    <property type="project" value="UniProtKB-EC"/>
</dbReference>
<reference evidence="8 9" key="1">
    <citation type="submission" date="2018-06" db="EMBL/GenBank/DDBJ databases">
        <title>Genomic Encyclopedia of Type Strains, Phase IV (KMG-IV): sequencing the most valuable type-strain genomes for metagenomic binning, comparative biology and taxonomic classification.</title>
        <authorList>
            <person name="Goeker M."/>
        </authorList>
    </citation>
    <scope>NUCLEOTIDE SEQUENCE [LARGE SCALE GENOMIC DNA]</scope>
    <source>
        <strain evidence="8 9">DSM 45521</strain>
    </source>
</reference>
<keyword evidence="3" id="KW-0443">Lipid metabolism</keyword>
<evidence type="ECO:0000256" key="4">
    <source>
        <dbReference type="ARBA" id="ARBA00023239"/>
    </source>
</evidence>
<dbReference type="Proteomes" id="UP000247591">
    <property type="component" value="Unassembled WGS sequence"/>
</dbReference>
<dbReference type="PROSITE" id="PS00166">
    <property type="entry name" value="ENOYL_COA_HYDRATASE"/>
    <property type="match status" value="1"/>
</dbReference>
<evidence type="ECO:0000256" key="1">
    <source>
        <dbReference type="ARBA" id="ARBA00002994"/>
    </source>
</evidence>